<evidence type="ECO:0000256" key="1">
    <source>
        <dbReference type="SAM" id="MobiDB-lite"/>
    </source>
</evidence>
<gene>
    <name evidence="3" type="ORF">CkaCkLH20_13218</name>
</gene>
<feature type="transmembrane region" description="Helical" evidence="2">
    <location>
        <begin position="281"/>
        <end position="301"/>
    </location>
</feature>
<reference evidence="3" key="2">
    <citation type="submission" date="2020-11" db="EMBL/GenBank/DDBJ databases">
        <title>Whole genome sequencing of Colletotrichum sp.</title>
        <authorList>
            <person name="Li H."/>
        </authorList>
    </citation>
    <scope>NUCLEOTIDE SEQUENCE</scope>
    <source>
        <strain evidence="3">CkLH20</strain>
    </source>
</reference>
<keyword evidence="2" id="KW-0472">Membrane</keyword>
<feature type="transmembrane region" description="Helical" evidence="2">
    <location>
        <begin position="160"/>
        <end position="185"/>
    </location>
</feature>
<feature type="transmembrane region" description="Helical" evidence="2">
    <location>
        <begin position="197"/>
        <end position="219"/>
    </location>
</feature>
<feature type="compositionally biased region" description="Basic and acidic residues" evidence="1">
    <location>
        <begin position="360"/>
        <end position="373"/>
    </location>
</feature>
<evidence type="ECO:0000313" key="3">
    <source>
        <dbReference type="EMBL" id="KAF9869301.1"/>
    </source>
</evidence>
<evidence type="ECO:0000313" key="4">
    <source>
        <dbReference type="Proteomes" id="UP000781932"/>
    </source>
</evidence>
<name>A0A9P6HW12_9PEZI</name>
<dbReference type="RefSeq" id="XP_038738762.1">
    <property type="nucleotide sequence ID" value="XM_038895928.1"/>
</dbReference>
<sequence>MDCLTEGNGDLYGIGVRLGLYFQWAAGFLLRNFSGSWRTISAVRMANNALGLSLMLATMINTSRGLSLSTDFLIVYYLTIALFYAESYNLLTKENANNEGFLYVLKPDLPLLFQNLLFATASVFGGWFWIRGVRMAEEPACGARAAVIGAFDLNNSRWKVFAAVFSVGLGIIFGLFFVIHLAGFWSGQVSRRPVTYIARSLSFASGAPTQIMLALQGLLRPNLPGARNEKWFLRFRAGDLLLLLQFFLINLAGPIIAISSVETMIRTNHLSTDGILESSGQMIALITGVTSLCVAIAEMLGDWFGDWVGRKQALPKDIASELLYNSTKPMEIEEIEEVMKQLSRWISEYQKDDAASHDFDLGMGDFRRPEKETIGPGTTPSIADRRETEAEAYQRPRSV</sequence>
<feature type="transmembrane region" description="Helical" evidence="2">
    <location>
        <begin position="111"/>
        <end position="130"/>
    </location>
</feature>
<feature type="compositionally biased region" description="Basic and acidic residues" evidence="1">
    <location>
        <begin position="383"/>
        <end position="399"/>
    </location>
</feature>
<dbReference type="EMBL" id="JAATWM020000078">
    <property type="protein sequence ID" value="KAF9869301.1"/>
    <property type="molecule type" value="Genomic_DNA"/>
</dbReference>
<feature type="transmembrane region" description="Helical" evidence="2">
    <location>
        <begin position="240"/>
        <end position="261"/>
    </location>
</feature>
<reference evidence="3" key="1">
    <citation type="submission" date="2020-03" db="EMBL/GenBank/DDBJ databases">
        <authorList>
            <person name="He L."/>
        </authorList>
    </citation>
    <scope>NUCLEOTIDE SEQUENCE</scope>
    <source>
        <strain evidence="3">CkLH20</strain>
    </source>
</reference>
<keyword evidence="2" id="KW-0812">Transmembrane</keyword>
<dbReference type="GeneID" id="62169002"/>
<keyword evidence="2" id="KW-1133">Transmembrane helix</keyword>
<dbReference type="OrthoDB" id="3945378at2759"/>
<evidence type="ECO:0000256" key="2">
    <source>
        <dbReference type="SAM" id="Phobius"/>
    </source>
</evidence>
<accession>A0A9P6HW12</accession>
<feature type="transmembrane region" description="Helical" evidence="2">
    <location>
        <begin position="72"/>
        <end position="91"/>
    </location>
</feature>
<dbReference type="Proteomes" id="UP000781932">
    <property type="component" value="Unassembled WGS sequence"/>
</dbReference>
<feature type="transmembrane region" description="Helical" evidence="2">
    <location>
        <begin position="12"/>
        <end position="30"/>
    </location>
</feature>
<protein>
    <submittedName>
        <fullName evidence="3">Uncharacterized protein</fullName>
    </submittedName>
</protein>
<proteinExistence type="predicted"/>
<comment type="caution">
    <text evidence="3">The sequence shown here is derived from an EMBL/GenBank/DDBJ whole genome shotgun (WGS) entry which is preliminary data.</text>
</comment>
<feature type="region of interest" description="Disordered" evidence="1">
    <location>
        <begin position="360"/>
        <end position="399"/>
    </location>
</feature>
<organism evidence="3 4">
    <name type="scientific">Colletotrichum karsti</name>
    <dbReference type="NCBI Taxonomy" id="1095194"/>
    <lineage>
        <taxon>Eukaryota</taxon>
        <taxon>Fungi</taxon>
        <taxon>Dikarya</taxon>
        <taxon>Ascomycota</taxon>
        <taxon>Pezizomycotina</taxon>
        <taxon>Sordariomycetes</taxon>
        <taxon>Hypocreomycetidae</taxon>
        <taxon>Glomerellales</taxon>
        <taxon>Glomerellaceae</taxon>
        <taxon>Colletotrichum</taxon>
        <taxon>Colletotrichum boninense species complex</taxon>
    </lineage>
</organism>
<dbReference type="AlphaFoldDB" id="A0A9P6HW12"/>
<keyword evidence="4" id="KW-1185">Reference proteome</keyword>